<feature type="region of interest" description="Disordered" evidence="1">
    <location>
        <begin position="47"/>
        <end position="91"/>
    </location>
</feature>
<evidence type="ECO:0000313" key="3">
    <source>
        <dbReference type="Proteomes" id="UP001386955"/>
    </source>
</evidence>
<name>A0AAN9SYP8_PSOTE</name>
<gene>
    <name evidence="2" type="ORF">VNO78_08892</name>
</gene>
<protein>
    <submittedName>
        <fullName evidence="2">Uncharacterized protein</fullName>
    </submittedName>
</protein>
<dbReference type="Proteomes" id="UP001386955">
    <property type="component" value="Unassembled WGS sequence"/>
</dbReference>
<sequence length="170" mass="19657">MDSMMRRVKTLHNGLTNKITLSHKGKKFTLYPINPIRALEDRRHIKLKRERDTTEDKAVGRKTKPKEDPPLPSKEECANAPSLDPNPYFNHIRSRLGTSREDWGSSQLRKEHQDDLHLERLHGATLCYPNPQRELFFFLTVPSSLAPSSTVTTPTLFHLRSLIECRHPLI</sequence>
<feature type="compositionally biased region" description="Basic and acidic residues" evidence="1">
    <location>
        <begin position="47"/>
        <end position="77"/>
    </location>
</feature>
<accession>A0AAN9SYP8</accession>
<comment type="caution">
    <text evidence="2">The sequence shown here is derived from an EMBL/GenBank/DDBJ whole genome shotgun (WGS) entry which is preliminary data.</text>
</comment>
<proteinExistence type="predicted"/>
<evidence type="ECO:0000256" key="1">
    <source>
        <dbReference type="SAM" id="MobiDB-lite"/>
    </source>
</evidence>
<keyword evidence="3" id="KW-1185">Reference proteome</keyword>
<organism evidence="2 3">
    <name type="scientific">Psophocarpus tetragonolobus</name>
    <name type="common">Winged bean</name>
    <name type="synonym">Dolichos tetragonolobus</name>
    <dbReference type="NCBI Taxonomy" id="3891"/>
    <lineage>
        <taxon>Eukaryota</taxon>
        <taxon>Viridiplantae</taxon>
        <taxon>Streptophyta</taxon>
        <taxon>Embryophyta</taxon>
        <taxon>Tracheophyta</taxon>
        <taxon>Spermatophyta</taxon>
        <taxon>Magnoliopsida</taxon>
        <taxon>eudicotyledons</taxon>
        <taxon>Gunneridae</taxon>
        <taxon>Pentapetalae</taxon>
        <taxon>rosids</taxon>
        <taxon>fabids</taxon>
        <taxon>Fabales</taxon>
        <taxon>Fabaceae</taxon>
        <taxon>Papilionoideae</taxon>
        <taxon>50 kb inversion clade</taxon>
        <taxon>NPAAA clade</taxon>
        <taxon>indigoferoid/millettioid clade</taxon>
        <taxon>Phaseoleae</taxon>
        <taxon>Psophocarpus</taxon>
    </lineage>
</organism>
<reference evidence="2 3" key="1">
    <citation type="submission" date="2024-01" db="EMBL/GenBank/DDBJ databases">
        <title>The genomes of 5 underutilized Papilionoideae crops provide insights into root nodulation and disease resistanc.</title>
        <authorList>
            <person name="Jiang F."/>
        </authorList>
    </citation>
    <scope>NUCLEOTIDE SEQUENCE [LARGE SCALE GENOMIC DNA]</scope>
    <source>
        <strain evidence="2">DUOXIRENSHENG_FW03</strain>
        <tissue evidence="2">Leaves</tissue>
    </source>
</reference>
<evidence type="ECO:0000313" key="2">
    <source>
        <dbReference type="EMBL" id="KAK7407189.1"/>
    </source>
</evidence>
<dbReference type="EMBL" id="JAYMYS010000002">
    <property type="protein sequence ID" value="KAK7407189.1"/>
    <property type="molecule type" value="Genomic_DNA"/>
</dbReference>
<dbReference type="AlphaFoldDB" id="A0AAN9SYP8"/>